<dbReference type="EMBL" id="CP058607">
    <property type="protein sequence ID" value="QLG72887.1"/>
    <property type="molecule type" value="Genomic_DNA"/>
</dbReference>
<feature type="transmembrane region" description="Helical" evidence="8">
    <location>
        <begin position="143"/>
        <end position="162"/>
    </location>
</feature>
<evidence type="ECO:0000256" key="6">
    <source>
        <dbReference type="ARBA" id="ARBA00023136"/>
    </source>
</evidence>
<feature type="transmembrane region" description="Helical" evidence="8">
    <location>
        <begin position="271"/>
        <end position="294"/>
    </location>
</feature>
<proteinExistence type="inferred from homology"/>
<dbReference type="GeneID" id="59236610"/>
<feature type="transmembrane region" description="Helical" evidence="8">
    <location>
        <begin position="439"/>
        <end position="460"/>
    </location>
</feature>
<comment type="similarity">
    <text evidence="2">Belongs to the major facilitator superfamily. Sugar transporter (TC 2.A.1.1) family.</text>
</comment>
<dbReference type="KEGG" id="zmk:HG535_0D05960"/>
<dbReference type="InterPro" id="IPR050360">
    <property type="entry name" value="MFS_Sugar_Transporters"/>
</dbReference>
<dbReference type="InterPro" id="IPR003663">
    <property type="entry name" value="Sugar/inositol_transpt"/>
</dbReference>
<evidence type="ECO:0000313" key="11">
    <source>
        <dbReference type="Proteomes" id="UP000509704"/>
    </source>
</evidence>
<dbReference type="InterPro" id="IPR005829">
    <property type="entry name" value="Sugar_transporter_CS"/>
</dbReference>
<feature type="transmembrane region" description="Helical" evidence="8">
    <location>
        <begin position="300"/>
        <end position="321"/>
    </location>
</feature>
<gene>
    <name evidence="10" type="ORF">HG535_0D05960</name>
</gene>
<dbReference type="Proteomes" id="UP000509704">
    <property type="component" value="Chromosome 4"/>
</dbReference>
<dbReference type="PROSITE" id="PS00217">
    <property type="entry name" value="SUGAR_TRANSPORT_2"/>
    <property type="match status" value="1"/>
</dbReference>
<evidence type="ECO:0000256" key="1">
    <source>
        <dbReference type="ARBA" id="ARBA00004141"/>
    </source>
</evidence>
<dbReference type="GO" id="GO:0016020">
    <property type="term" value="C:membrane"/>
    <property type="evidence" value="ECO:0007669"/>
    <property type="project" value="UniProtKB-SubCell"/>
</dbReference>
<dbReference type="Pfam" id="PF00083">
    <property type="entry name" value="Sugar_tr"/>
    <property type="match status" value="1"/>
</dbReference>
<feature type="region of interest" description="Disordered" evidence="7">
    <location>
        <begin position="481"/>
        <end position="519"/>
    </location>
</feature>
<protein>
    <recommendedName>
        <fullName evidence="9">Major facilitator superfamily (MFS) profile domain-containing protein</fullName>
    </recommendedName>
</protein>
<keyword evidence="3" id="KW-0813">Transport</keyword>
<keyword evidence="11" id="KW-1185">Reference proteome</keyword>
<feature type="transmembrane region" description="Helical" evidence="8">
    <location>
        <begin position="411"/>
        <end position="433"/>
    </location>
</feature>
<dbReference type="AlphaFoldDB" id="A0A7H9B319"/>
<comment type="subcellular location">
    <subcellularLocation>
        <location evidence="1">Membrane</location>
        <topology evidence="1">Multi-pass membrane protein</topology>
    </subcellularLocation>
</comment>
<evidence type="ECO:0000313" key="10">
    <source>
        <dbReference type="EMBL" id="QLG72887.1"/>
    </source>
</evidence>
<sequence length="519" mass="57494">MLKILGSPTYSVRKISAIVSISGFVMGMDISSLALFIGTEGFETIFEKPNPIEQGLLVGASPLGGLVGCLLYGILVRRIDRVTLFRLGAMIWIKGSILNVLAFNIWILAVSRWIKGLAAGLFSILLAAYIGEVVPKEKKGKSMAFVQLSFASSILVIYYVSVSLNYFQMQLAARLTWSLEMIPAVLLLVSTIWLPESPEWLILHGQYDKAEEIQNNLALQYNKENKNCSAKLLNKLDLALIYEECSSEFKFRDFIKENCCRQTIMGSVLQLLVQFSGINILMYYITFICDMIGLEGSARIASASIPYVINCFLSLLPITFLDHVRRKDITLAGSFPLGILMITIGTLMAVYGHQVEPINGNKSLIWAVDRNTGPLILGLCYLFIAIFSVTLSCGPWIYTNEILPPRSKAKALPICMSAGWLANFSLTLLAPTMMVSLKWGTFILLGAVTLLISIAILVLFPETKYLSRTEIDLLYAKNKVSKATKPERPKDQSSISSSDPESPDTSQHLTPIVIEDQRT</sequence>
<keyword evidence="6 8" id="KW-0472">Membrane</keyword>
<feature type="transmembrane region" description="Helical" evidence="8">
    <location>
        <begin position="87"/>
        <end position="107"/>
    </location>
</feature>
<dbReference type="PANTHER" id="PTHR48022:SF7">
    <property type="entry name" value="MAJOR FACILITATOR SUPERFAMILY (MFS) PROFILE DOMAIN-CONTAINING PROTEIN-RELATED"/>
    <property type="match status" value="1"/>
</dbReference>
<dbReference type="Gene3D" id="1.20.1250.20">
    <property type="entry name" value="MFS general substrate transporter like domains"/>
    <property type="match status" value="1"/>
</dbReference>
<evidence type="ECO:0000259" key="9">
    <source>
        <dbReference type="PROSITE" id="PS50850"/>
    </source>
</evidence>
<dbReference type="PANTHER" id="PTHR48022">
    <property type="entry name" value="PLASTIDIC GLUCOSE TRANSPORTER 4"/>
    <property type="match status" value="1"/>
</dbReference>
<feature type="domain" description="Major facilitator superfamily (MFS) profile" evidence="9">
    <location>
        <begin position="15"/>
        <end position="464"/>
    </location>
</feature>
<reference evidence="10 11" key="1">
    <citation type="submission" date="2020-07" db="EMBL/GenBank/DDBJ databases">
        <title>The yeast mating-type switching endonuclease HO is a domesticated member of an unorthodox homing genetic element family.</title>
        <authorList>
            <person name="Coughlan A.Y."/>
            <person name="Lombardi L."/>
            <person name="Braun-Galleani S."/>
            <person name="Martos A.R."/>
            <person name="Galeote V."/>
            <person name="Bigey F."/>
            <person name="Dequin S."/>
            <person name="Byrne K.P."/>
            <person name="Wolfe K.H."/>
        </authorList>
    </citation>
    <scope>NUCLEOTIDE SEQUENCE [LARGE SCALE GENOMIC DNA]</scope>
    <source>
        <strain evidence="10 11">NRRL Y-6702</strain>
    </source>
</reference>
<evidence type="ECO:0000256" key="3">
    <source>
        <dbReference type="ARBA" id="ARBA00022448"/>
    </source>
</evidence>
<dbReference type="OrthoDB" id="4142200at2759"/>
<evidence type="ECO:0000256" key="2">
    <source>
        <dbReference type="ARBA" id="ARBA00010992"/>
    </source>
</evidence>
<feature type="transmembrane region" description="Helical" evidence="8">
    <location>
        <begin position="333"/>
        <end position="355"/>
    </location>
</feature>
<feature type="transmembrane region" description="Helical" evidence="8">
    <location>
        <begin position="375"/>
        <end position="399"/>
    </location>
</feature>
<dbReference type="InterPro" id="IPR005828">
    <property type="entry name" value="MFS_sugar_transport-like"/>
</dbReference>
<dbReference type="InterPro" id="IPR020846">
    <property type="entry name" value="MFS_dom"/>
</dbReference>
<dbReference type="PRINTS" id="PR00171">
    <property type="entry name" value="SUGRTRNSPORT"/>
</dbReference>
<dbReference type="SUPFAM" id="SSF103473">
    <property type="entry name" value="MFS general substrate transporter"/>
    <property type="match status" value="1"/>
</dbReference>
<dbReference type="PROSITE" id="PS50850">
    <property type="entry name" value="MFS"/>
    <property type="match status" value="1"/>
</dbReference>
<dbReference type="RefSeq" id="XP_037144614.1">
    <property type="nucleotide sequence ID" value="XM_037288719.1"/>
</dbReference>
<feature type="transmembrane region" description="Helical" evidence="8">
    <location>
        <begin position="12"/>
        <end position="36"/>
    </location>
</feature>
<evidence type="ECO:0000256" key="4">
    <source>
        <dbReference type="ARBA" id="ARBA00022692"/>
    </source>
</evidence>
<feature type="compositionally biased region" description="Low complexity" evidence="7">
    <location>
        <begin position="492"/>
        <end position="506"/>
    </location>
</feature>
<organism evidence="10 11">
    <name type="scientific">Zygotorulaspora mrakii</name>
    <name type="common">Zygosaccharomyces mrakii</name>
    <dbReference type="NCBI Taxonomy" id="42260"/>
    <lineage>
        <taxon>Eukaryota</taxon>
        <taxon>Fungi</taxon>
        <taxon>Dikarya</taxon>
        <taxon>Ascomycota</taxon>
        <taxon>Saccharomycotina</taxon>
        <taxon>Saccharomycetes</taxon>
        <taxon>Saccharomycetales</taxon>
        <taxon>Saccharomycetaceae</taxon>
        <taxon>Zygotorulaspora</taxon>
    </lineage>
</organism>
<feature type="transmembrane region" description="Helical" evidence="8">
    <location>
        <begin position="56"/>
        <end position="75"/>
    </location>
</feature>
<evidence type="ECO:0000256" key="5">
    <source>
        <dbReference type="ARBA" id="ARBA00022989"/>
    </source>
</evidence>
<name>A0A7H9B319_ZYGMR</name>
<accession>A0A7H9B319</accession>
<dbReference type="GO" id="GO:0005351">
    <property type="term" value="F:carbohydrate:proton symporter activity"/>
    <property type="evidence" value="ECO:0007669"/>
    <property type="project" value="TreeGrafter"/>
</dbReference>
<evidence type="ECO:0000256" key="7">
    <source>
        <dbReference type="SAM" id="MobiDB-lite"/>
    </source>
</evidence>
<keyword evidence="5 8" id="KW-1133">Transmembrane helix</keyword>
<evidence type="ECO:0000256" key="8">
    <source>
        <dbReference type="SAM" id="Phobius"/>
    </source>
</evidence>
<dbReference type="InterPro" id="IPR036259">
    <property type="entry name" value="MFS_trans_sf"/>
</dbReference>
<keyword evidence="4 8" id="KW-0812">Transmembrane</keyword>